<evidence type="ECO:0000313" key="8">
    <source>
        <dbReference type="EMBL" id="KAF2258886.1"/>
    </source>
</evidence>
<comment type="similarity">
    <text evidence="3">Belongs to the WD repeat MDV1/CAF4 family.</text>
</comment>
<feature type="repeat" description="WD" evidence="6">
    <location>
        <begin position="827"/>
        <end position="868"/>
    </location>
</feature>
<dbReference type="PANTHER" id="PTHR22847">
    <property type="entry name" value="WD40 REPEAT PROTEIN"/>
    <property type="match status" value="1"/>
</dbReference>
<feature type="repeat" description="WD" evidence="6">
    <location>
        <begin position="953"/>
        <end position="994"/>
    </location>
</feature>
<dbReference type="Gene3D" id="3.40.50.300">
    <property type="entry name" value="P-loop containing nucleotide triphosphate hydrolases"/>
    <property type="match status" value="1"/>
</dbReference>
<dbReference type="InterPro" id="IPR056884">
    <property type="entry name" value="NPHP3-like_N"/>
</dbReference>
<dbReference type="InterPro" id="IPR036322">
    <property type="entry name" value="WD40_repeat_dom_sf"/>
</dbReference>
<evidence type="ECO:0000313" key="9">
    <source>
        <dbReference type="Proteomes" id="UP000800093"/>
    </source>
</evidence>
<dbReference type="InterPro" id="IPR019775">
    <property type="entry name" value="WD40_repeat_CS"/>
</dbReference>
<dbReference type="GO" id="GO:1990234">
    <property type="term" value="C:transferase complex"/>
    <property type="evidence" value="ECO:0007669"/>
    <property type="project" value="UniProtKB-ARBA"/>
</dbReference>
<evidence type="ECO:0000256" key="1">
    <source>
        <dbReference type="ARBA" id="ARBA00022574"/>
    </source>
</evidence>
<feature type="repeat" description="WD" evidence="6">
    <location>
        <begin position="869"/>
        <end position="910"/>
    </location>
</feature>
<dbReference type="AlphaFoldDB" id="A0A9P4JYL6"/>
<dbReference type="InterPro" id="IPR001680">
    <property type="entry name" value="WD40_rpt"/>
</dbReference>
<dbReference type="PROSITE" id="PS50837">
    <property type="entry name" value="NACHT"/>
    <property type="match status" value="1"/>
</dbReference>
<dbReference type="FunFam" id="3.40.50.300:FF:001638">
    <property type="entry name" value="NACHT and WD40 domain protein"/>
    <property type="match status" value="1"/>
</dbReference>
<dbReference type="InterPro" id="IPR027417">
    <property type="entry name" value="P-loop_NTPase"/>
</dbReference>
<protein>
    <recommendedName>
        <fullName evidence="4">Mitochondrial division protein 1</fullName>
    </recommendedName>
</protein>
<reference evidence="9" key="1">
    <citation type="journal article" date="2020" name="Stud. Mycol.">
        <title>101 Dothideomycetes genomes: A test case for predicting lifestyles and emergence of pathogens.</title>
        <authorList>
            <person name="Haridas S."/>
            <person name="Albert R."/>
            <person name="Binder M."/>
            <person name="Bloem J."/>
            <person name="LaButti K."/>
            <person name="Salamov A."/>
            <person name="Andreopoulos B."/>
            <person name="Baker S."/>
            <person name="Barry K."/>
            <person name="Bills G."/>
            <person name="Bluhm B."/>
            <person name="Cannon C."/>
            <person name="Castanera R."/>
            <person name="Culley D."/>
            <person name="Daum C."/>
            <person name="Ezra D."/>
            <person name="Gonzalez J."/>
            <person name="Henrissat B."/>
            <person name="Kuo A."/>
            <person name="Liang C."/>
            <person name="Lipzen A."/>
            <person name="Lutzoni F."/>
            <person name="Magnuson J."/>
            <person name="Mondo S."/>
            <person name="Nolan M."/>
            <person name="Ohm R."/>
            <person name="Pangilinan J."/>
            <person name="Park H.-J."/>
            <person name="Ramirez L."/>
            <person name="Alfaro M."/>
            <person name="Sun H."/>
            <person name="Tritt A."/>
            <person name="Yoshinaga Y."/>
            <person name="Zwiers L.-H."/>
            <person name="Turgeon B."/>
            <person name="Goodwin S."/>
            <person name="Spatafora J."/>
            <person name="Crous P."/>
            <person name="Grigoriev I."/>
        </authorList>
    </citation>
    <scope>NUCLEOTIDE SEQUENCE [LARGE SCALE GENOMIC DNA]</scope>
    <source>
        <strain evidence="9">CBS 304.66</strain>
    </source>
</reference>
<dbReference type="GO" id="GO:0005634">
    <property type="term" value="C:nucleus"/>
    <property type="evidence" value="ECO:0007669"/>
    <property type="project" value="TreeGrafter"/>
</dbReference>
<dbReference type="PROSITE" id="PS00678">
    <property type="entry name" value="WD_REPEATS_1"/>
    <property type="match status" value="6"/>
</dbReference>
<dbReference type="SUPFAM" id="SSF50978">
    <property type="entry name" value="WD40 repeat-like"/>
    <property type="match status" value="2"/>
</dbReference>
<feature type="repeat" description="WD" evidence="6">
    <location>
        <begin position="701"/>
        <end position="742"/>
    </location>
</feature>
<feature type="repeat" description="WD" evidence="6">
    <location>
        <begin position="785"/>
        <end position="826"/>
    </location>
</feature>
<feature type="repeat" description="WD" evidence="6">
    <location>
        <begin position="617"/>
        <end position="658"/>
    </location>
</feature>
<keyword evidence="1 6" id="KW-0853">WD repeat</keyword>
<dbReference type="CDD" id="cd00200">
    <property type="entry name" value="WD40"/>
    <property type="match status" value="2"/>
</dbReference>
<dbReference type="Proteomes" id="UP000800093">
    <property type="component" value="Unassembled WGS sequence"/>
</dbReference>
<feature type="domain" description="NACHT" evidence="7">
    <location>
        <begin position="89"/>
        <end position="310"/>
    </location>
</feature>
<gene>
    <name evidence="8" type="ORF">CC78DRAFT_593535</name>
</gene>
<feature type="repeat" description="WD" evidence="6">
    <location>
        <begin position="911"/>
        <end position="952"/>
    </location>
</feature>
<sequence length="1159" mass="128234">MASHKIQQKFKNIEVRGTGNTIGTRIAVNSTIITAPNEDRECIRHLQCTDPRDDKKRIEDTKGGLLDDSYRWILENSDFQRWCDDEQSRLLWIKGDPGKGKTMLLCGLINELSKSTSKTHQLSYFFCQATDSRINNATAVLRGLLYLLVNQQPSLISHIRKKHDHAGKALFDDVNAWFALSEIFTDILQDPSLNSTSLVIDALDECIADQPKLLDFIVQNSSGSSHVKWIVSSRNWPNIEKLLDRAGHKVKLCLELNAESISTAVSTYIQHKVNDLAQYNNYSPEIQQMVFDHLSFHANETFLWVALVCQDLKDVPQRNIQKKLATYPPGLDSFYKNMIKKVWNSDDVDYCKSVLATTALVYQPISLKELTSLTDISNMSIDELKEIVLLCGSFLTIRESVIYFIHQSAKDFLFKQISNEIFPSGQEEAHYQIFSRSLSVMYRTLQRDMYSLGALGYPAEQIEPPDRDPLAASRYPCIYWIDHLCEWNPGSSAEDKVDLQDGGAVDSFLRQRYLYWLEALSLCKSMSNGVVSMAKLEAFIQGRTDASALNELIRDARRFIMSHKQAMENSPLQAYASALLFSPTRSLIRGLFKREEPHGITIEPAVEENWSACLLTLEGHSSLVTSVAFSPDSTQLASGSYDYNVKIWDPSSGACLQTLGGHKSCVTSVAFSPDSTRVASGSWDRTIKIWDASCGNCLLTLKGHESSVLSIAFSPDSTRLASGSEDHTIKIWDASRGNCLSTLKGHSHFVKSVAFSPDSTQLASGSLDNTIKIWDASSGACLQTLRGHKSSVTSVAFSPDSTRVASGSQDRTIKIWDASWGDCLSTLEGQSNLVLSVAFSLDSTRLASGFHNCTIKTWDVSSGDCLQTLEGHSREVTSVAFSPDSTRLASGSYDRNVKIWDAINDAYLSTCECHSRVVTFIIFSDDSTRLASGSDDCTIKIWDASSGDCLLTLKGHKSSVLSIAFSPDSTRLASGSMDGTIKIWDASSGDCFQTLEGHSSAVLSVAFSPDLTRLASGSDNKTVKIWDVSSGDCLQTLEGHSREVTSVAFSPDSTRVASGSWDRTIEIWDASSGDCLQTLEGHSSAFSPDSTWLASGSDDKTVHQGLGMSTDRKWISYDSENILWLPPEYRPSHFTVSKNRIGIGTSHGKVRIYNVVLRH</sequence>
<evidence type="ECO:0000256" key="4">
    <source>
        <dbReference type="ARBA" id="ARBA00039789"/>
    </source>
</evidence>
<dbReference type="Gene3D" id="2.130.10.10">
    <property type="entry name" value="YVTN repeat-like/Quinoprotein amine dehydrogenase"/>
    <property type="match status" value="6"/>
</dbReference>
<feature type="repeat" description="WD" evidence="6">
    <location>
        <begin position="659"/>
        <end position="700"/>
    </location>
</feature>
<dbReference type="Pfam" id="PF00400">
    <property type="entry name" value="WD40"/>
    <property type="match status" value="12"/>
</dbReference>
<feature type="repeat" description="WD" evidence="6">
    <location>
        <begin position="995"/>
        <end position="1036"/>
    </location>
</feature>
<feature type="repeat" description="WD" evidence="6">
    <location>
        <begin position="1037"/>
        <end position="1078"/>
    </location>
</feature>
<dbReference type="SMART" id="SM00320">
    <property type="entry name" value="WD40"/>
    <property type="match status" value="12"/>
</dbReference>
<dbReference type="EMBL" id="ML986732">
    <property type="protein sequence ID" value="KAF2258886.1"/>
    <property type="molecule type" value="Genomic_DNA"/>
</dbReference>
<dbReference type="InterPro" id="IPR015943">
    <property type="entry name" value="WD40/YVTN_repeat-like_dom_sf"/>
</dbReference>
<dbReference type="PRINTS" id="PR00320">
    <property type="entry name" value="GPROTEINBRPT"/>
</dbReference>
<dbReference type="PROSITE" id="PS50082">
    <property type="entry name" value="WD_REPEATS_2"/>
    <property type="match status" value="11"/>
</dbReference>
<dbReference type="OrthoDB" id="538223at2759"/>
<comment type="caution">
    <text evidence="8">The sequence shown here is derived from an EMBL/GenBank/DDBJ whole genome shotgun (WGS) entry which is preliminary data.</text>
</comment>
<dbReference type="SUPFAM" id="SSF52540">
    <property type="entry name" value="P-loop containing nucleoside triphosphate hydrolases"/>
    <property type="match status" value="1"/>
</dbReference>
<evidence type="ECO:0000259" key="7">
    <source>
        <dbReference type="PROSITE" id="PS50837"/>
    </source>
</evidence>
<dbReference type="InterPro" id="IPR020472">
    <property type="entry name" value="WD40_PAC1"/>
</dbReference>
<evidence type="ECO:0000256" key="2">
    <source>
        <dbReference type="ARBA" id="ARBA00022737"/>
    </source>
</evidence>
<keyword evidence="9" id="KW-1185">Reference proteome</keyword>
<accession>A0A9P4JYL6</accession>
<keyword evidence="2" id="KW-0677">Repeat</keyword>
<organism evidence="8 9">
    <name type="scientific">Lojkania enalia</name>
    <dbReference type="NCBI Taxonomy" id="147567"/>
    <lineage>
        <taxon>Eukaryota</taxon>
        <taxon>Fungi</taxon>
        <taxon>Dikarya</taxon>
        <taxon>Ascomycota</taxon>
        <taxon>Pezizomycotina</taxon>
        <taxon>Dothideomycetes</taxon>
        <taxon>Pleosporomycetidae</taxon>
        <taxon>Pleosporales</taxon>
        <taxon>Pleosporales incertae sedis</taxon>
        <taxon>Lojkania</taxon>
    </lineage>
</organism>
<dbReference type="InterPro" id="IPR007111">
    <property type="entry name" value="NACHT_NTPase"/>
</dbReference>
<comment type="function">
    <text evidence="5">Involved in mitochondrial fission. Acts as an adapter protein required to form mitochondrial fission complexes. Formation of these complexes is required to promote constriction and fission of the mitochondrial compartment at a late step in mitochondrial division.</text>
</comment>
<evidence type="ECO:0000256" key="3">
    <source>
        <dbReference type="ARBA" id="ARBA00038415"/>
    </source>
</evidence>
<evidence type="ECO:0000256" key="5">
    <source>
        <dbReference type="ARBA" id="ARBA00043913"/>
    </source>
</evidence>
<proteinExistence type="inferred from homology"/>
<dbReference type="PANTHER" id="PTHR22847:SF637">
    <property type="entry name" value="WD REPEAT DOMAIN 5B"/>
    <property type="match status" value="1"/>
</dbReference>
<feature type="repeat" description="WD" evidence="6">
    <location>
        <begin position="743"/>
        <end position="784"/>
    </location>
</feature>
<name>A0A9P4JYL6_9PLEO</name>
<dbReference type="Pfam" id="PF24883">
    <property type="entry name" value="NPHP3_N"/>
    <property type="match status" value="1"/>
</dbReference>
<evidence type="ECO:0000256" key="6">
    <source>
        <dbReference type="PROSITE-ProRule" id="PRU00221"/>
    </source>
</evidence>
<dbReference type="PROSITE" id="PS50294">
    <property type="entry name" value="WD_REPEATS_REGION"/>
    <property type="match status" value="11"/>
</dbReference>